<feature type="compositionally biased region" description="Low complexity" evidence="1">
    <location>
        <begin position="273"/>
        <end position="283"/>
    </location>
</feature>
<feature type="region of interest" description="Disordered" evidence="1">
    <location>
        <begin position="248"/>
        <end position="400"/>
    </location>
</feature>
<feature type="transmembrane region" description="Helical" evidence="2">
    <location>
        <begin position="50"/>
        <end position="68"/>
    </location>
</feature>
<reference evidence="3 4" key="1">
    <citation type="submission" date="2023-06" db="EMBL/GenBank/DDBJ databases">
        <title>Actinomycetospora Odt1-22.</title>
        <authorList>
            <person name="Supong K."/>
        </authorList>
    </citation>
    <scope>NUCLEOTIDE SEQUENCE [LARGE SCALE GENOMIC DNA]</scope>
    <source>
        <strain evidence="3 4">Odt1-22</strain>
    </source>
</reference>
<evidence type="ECO:0000313" key="4">
    <source>
        <dbReference type="Proteomes" id="UP001231924"/>
    </source>
</evidence>
<keyword evidence="2" id="KW-1133">Transmembrane helix</keyword>
<evidence type="ECO:0000256" key="2">
    <source>
        <dbReference type="SAM" id="Phobius"/>
    </source>
</evidence>
<accession>A0ABT7M8F3</accession>
<feature type="transmembrane region" description="Helical" evidence="2">
    <location>
        <begin position="161"/>
        <end position="185"/>
    </location>
</feature>
<comment type="caution">
    <text evidence="3">The sequence shown here is derived from an EMBL/GenBank/DDBJ whole genome shotgun (WGS) entry which is preliminary data.</text>
</comment>
<feature type="compositionally biased region" description="Low complexity" evidence="1">
    <location>
        <begin position="319"/>
        <end position="379"/>
    </location>
</feature>
<evidence type="ECO:0000256" key="1">
    <source>
        <dbReference type="SAM" id="MobiDB-lite"/>
    </source>
</evidence>
<proteinExistence type="predicted"/>
<name>A0ABT7M8F3_9PSEU</name>
<dbReference type="Proteomes" id="UP001231924">
    <property type="component" value="Unassembled WGS sequence"/>
</dbReference>
<feature type="transmembrane region" description="Helical" evidence="2">
    <location>
        <begin position="197"/>
        <end position="219"/>
    </location>
</feature>
<feature type="compositionally biased region" description="Polar residues" evidence="1">
    <location>
        <begin position="387"/>
        <end position="396"/>
    </location>
</feature>
<feature type="transmembrane region" description="Helical" evidence="2">
    <location>
        <begin position="22"/>
        <end position="44"/>
    </location>
</feature>
<gene>
    <name evidence="3" type="ORF">QRT03_07095</name>
</gene>
<dbReference type="RefSeq" id="WP_286051810.1">
    <property type="nucleotide sequence ID" value="NZ_JASVWF010000001.1"/>
</dbReference>
<dbReference type="EMBL" id="JASVWF010000001">
    <property type="protein sequence ID" value="MDL5155713.1"/>
    <property type="molecule type" value="Genomic_DNA"/>
</dbReference>
<evidence type="ECO:0000313" key="3">
    <source>
        <dbReference type="EMBL" id="MDL5155713.1"/>
    </source>
</evidence>
<organism evidence="3 4">
    <name type="scientific">Actinomycetospora termitidis</name>
    <dbReference type="NCBI Taxonomy" id="3053470"/>
    <lineage>
        <taxon>Bacteria</taxon>
        <taxon>Bacillati</taxon>
        <taxon>Actinomycetota</taxon>
        <taxon>Actinomycetes</taxon>
        <taxon>Pseudonocardiales</taxon>
        <taxon>Pseudonocardiaceae</taxon>
        <taxon>Actinomycetospora</taxon>
    </lineage>
</organism>
<keyword evidence="2" id="KW-0472">Membrane</keyword>
<keyword evidence="2" id="KW-0812">Transmembrane</keyword>
<protein>
    <submittedName>
        <fullName evidence="3">Uncharacterized protein</fullName>
    </submittedName>
</protein>
<feature type="transmembrane region" description="Helical" evidence="2">
    <location>
        <begin position="75"/>
        <end position="93"/>
    </location>
</feature>
<feature type="transmembrane region" description="Helical" evidence="2">
    <location>
        <begin position="131"/>
        <end position="154"/>
    </location>
</feature>
<keyword evidence="4" id="KW-1185">Reference proteome</keyword>
<sequence>MKTTDGAALPPVPVTRQGLLRVGLHVLLAALPLLAISAHVFGLITMNWSAALLVIPLATTIIALSMFDPHPEDRVILHGFVWGIIACALYDVFRLDTVYMLGWWADFIPTMGTWIVGNGASTSAGAWVGYLWRYLGDGGGIGVTFFVGAAFLGLHKRPASVVVAASVGFAVFPVWAGLIGTVWLAPRGQTMMFPLTPTTITLSLIGHLIFGLIMGLGFVRTRAAHRWWPWTPVVDWFSPAEARAERTLRVAHPSTSGMSFGRPAERPRADTGPRPVVAAAEPQPARERPHVVPPPPLPAGHPSAPIPRQHPSGPVPVATGSGSSTGSQPTTGAHPSGPGPTTGSHPRTGSGPVPVAAAARSAATGSSTGSHPRTGPTRTDPTRTDPSSGTGSTTLDPETWALWQRQLATTVKGRRTHRWR</sequence>